<accession>A0ABX9P4X2</accession>
<name>A0ABX9P4X2_9GAMM</name>
<keyword evidence="2" id="KW-1185">Reference proteome</keyword>
<sequence length="410" mass="47126">MRHDYTDWLIHFVRDRDFDQDYPVETEEEFDFLVGGELEPDASAFSVLLSILNIGLKPYYSFRNGQTTIYGGTPAICVTEMPIYSFAQYISARRDTKKVSAYGIAILKKEFFKAGGRPVIYGTTDLNVSFEVNTPTYRVLDQSILNKSEQYRYVAYNPSGNNIKDRWIDWSHEREWRWRENNNKDAQIYYRNSDYSMAESPGLPLFVGESNGGFFSKVAIIVWSSEEADKIREELTGYYLAESNNYGIEFNRDVIARSVIIVLEQVKEAVEISKLVDSQTIEGLDKANLLEPILLHKDLELYRKVVETALELAAQEGLKASIEYNAENHPQGPCGFAHVSTFDVTKPEVQFMLANDYASGPFDGQVNIIFKTLWGHSQCLYYKEFIIERMCISLNNSFSDIKFYKTSRLD</sequence>
<proteinExistence type="predicted"/>
<dbReference type="Proteomes" id="UP000284119">
    <property type="component" value="Unassembled WGS sequence"/>
</dbReference>
<reference evidence="1 2" key="1">
    <citation type="submission" date="2018-09" db="EMBL/GenBank/DDBJ databases">
        <authorList>
            <person name="Le Fleche-Mateos A."/>
        </authorList>
    </citation>
    <scope>NUCLEOTIDE SEQUENCE [LARGE SCALE GENOMIC DNA]</scope>
    <source>
        <strain evidence="1 2">DSM 30078</strain>
    </source>
</reference>
<protein>
    <recommendedName>
        <fullName evidence="3">DUF2971 domain-containing protein</fullName>
    </recommendedName>
</protein>
<dbReference type="RefSeq" id="WP_112168816.1">
    <property type="nucleotide sequence ID" value="NZ_JYDE01000037.1"/>
</dbReference>
<gene>
    <name evidence="1" type="ORF">D5396_02840</name>
</gene>
<comment type="caution">
    <text evidence="1">The sequence shown here is derived from an EMBL/GenBank/DDBJ whole genome shotgun (WGS) entry which is preliminary data.</text>
</comment>
<evidence type="ECO:0000313" key="1">
    <source>
        <dbReference type="EMBL" id="RJT16066.1"/>
    </source>
</evidence>
<evidence type="ECO:0008006" key="3">
    <source>
        <dbReference type="Google" id="ProtNLM"/>
    </source>
</evidence>
<evidence type="ECO:0000313" key="2">
    <source>
        <dbReference type="Proteomes" id="UP000284119"/>
    </source>
</evidence>
<dbReference type="EMBL" id="RAHG01000001">
    <property type="protein sequence ID" value="RJT16066.1"/>
    <property type="molecule type" value="Genomic_DNA"/>
</dbReference>
<organism evidence="1 2">
    <name type="scientific">Rahnella inusitata</name>
    <dbReference type="NCBI Taxonomy" id="58169"/>
    <lineage>
        <taxon>Bacteria</taxon>
        <taxon>Pseudomonadati</taxon>
        <taxon>Pseudomonadota</taxon>
        <taxon>Gammaproteobacteria</taxon>
        <taxon>Enterobacterales</taxon>
        <taxon>Yersiniaceae</taxon>
        <taxon>Rahnella</taxon>
    </lineage>
</organism>